<reference evidence="2" key="1">
    <citation type="journal article" date="2017" name="PLoS ONE">
        <title>Candidate odorant binding proteins and chemosensory proteins in the larval chemosensory tissues of two closely related noctuidae moths, Helicoverpa armigera and H. assulta.</title>
        <authorList>
            <person name="Chang H."/>
            <person name="Ai D."/>
            <person name="Zhang J."/>
            <person name="Dong S."/>
            <person name="Liu Y."/>
            <person name="Wang G."/>
        </authorList>
    </citation>
    <scope>NUCLEOTIDE SEQUENCE</scope>
</reference>
<keyword evidence="1" id="KW-0732">Signal</keyword>
<dbReference type="Gene3D" id="1.10.238.270">
    <property type="match status" value="1"/>
</dbReference>
<sequence>MFKSIVFCALVIVASHADVLKKRDSKGASLKPLSVCCDIPELGDPKNLEKCSNPKMPGPCDDIQCIFEASGFLIDRNTLNVDAYKAHLTKWEEEHKSWKVAVDRAIEECANNQTRQYLDFPCKAYDVFTCTGIAMLKKCPEAAWKC</sequence>
<dbReference type="GO" id="GO:0005549">
    <property type="term" value="F:odorant binding"/>
    <property type="evidence" value="ECO:0007669"/>
    <property type="project" value="InterPro"/>
</dbReference>
<evidence type="ECO:0000313" key="2">
    <source>
        <dbReference type="EMBL" id="ASA40073.1"/>
    </source>
</evidence>
<dbReference type="SUPFAM" id="SSF47565">
    <property type="entry name" value="Insect pheromone/odorant-binding proteins"/>
    <property type="match status" value="1"/>
</dbReference>
<dbReference type="InterPro" id="IPR036728">
    <property type="entry name" value="PBP_GOBP_sf"/>
</dbReference>
<name>A0A1Z2R8N8_HELAU</name>
<organism evidence="2">
    <name type="scientific">Helicoverpa assulta</name>
    <name type="common">Oriental tobacco budworm</name>
    <name type="synonym">Heliothis assulta</name>
    <dbReference type="NCBI Taxonomy" id="52344"/>
    <lineage>
        <taxon>Eukaryota</taxon>
        <taxon>Metazoa</taxon>
        <taxon>Ecdysozoa</taxon>
        <taxon>Arthropoda</taxon>
        <taxon>Hexapoda</taxon>
        <taxon>Insecta</taxon>
        <taxon>Pterygota</taxon>
        <taxon>Neoptera</taxon>
        <taxon>Endopterygota</taxon>
        <taxon>Lepidoptera</taxon>
        <taxon>Glossata</taxon>
        <taxon>Ditrysia</taxon>
        <taxon>Noctuoidea</taxon>
        <taxon>Noctuidae</taxon>
        <taxon>Heliothinae</taxon>
        <taxon>Helicoverpa</taxon>
    </lineage>
</organism>
<evidence type="ECO:0000256" key="1">
    <source>
        <dbReference type="SAM" id="SignalP"/>
    </source>
</evidence>
<dbReference type="EMBL" id="KY810181">
    <property type="protein sequence ID" value="ASA40073.1"/>
    <property type="molecule type" value="mRNA"/>
</dbReference>
<protein>
    <submittedName>
        <fullName evidence="2">Odorant-binding protein 35</fullName>
    </submittedName>
</protein>
<dbReference type="AlphaFoldDB" id="A0A1Z2R8N8"/>
<accession>A0A1Z2R8N8</accession>
<gene>
    <name evidence="2" type="primary">OBP35</name>
</gene>
<proteinExistence type="evidence at transcript level"/>
<feature type="chain" id="PRO_5012261049" evidence="1">
    <location>
        <begin position="18"/>
        <end position="146"/>
    </location>
</feature>
<feature type="signal peptide" evidence="1">
    <location>
        <begin position="1"/>
        <end position="17"/>
    </location>
</feature>